<keyword evidence="1 5" id="KW-0963">Cytoplasm</keyword>
<dbReference type="Pfam" id="PF02601">
    <property type="entry name" value="Exonuc_VII_L"/>
    <property type="match status" value="1"/>
</dbReference>
<dbReference type="GO" id="GO:0008855">
    <property type="term" value="F:exodeoxyribonuclease VII activity"/>
    <property type="evidence" value="ECO:0007669"/>
    <property type="project" value="UniProtKB-UniRule"/>
</dbReference>
<comment type="similarity">
    <text evidence="5 6">Belongs to the XseA family.</text>
</comment>
<dbReference type="GO" id="GO:0003676">
    <property type="term" value="F:nucleic acid binding"/>
    <property type="evidence" value="ECO:0007669"/>
    <property type="project" value="InterPro"/>
</dbReference>
<dbReference type="RefSeq" id="WP_003778857.1">
    <property type="nucleotide sequence ID" value="NZ_JH992961.1"/>
</dbReference>
<dbReference type="GO" id="GO:0005737">
    <property type="term" value="C:cytoplasm"/>
    <property type="evidence" value="ECO:0007669"/>
    <property type="project" value="UniProtKB-SubCell"/>
</dbReference>
<keyword evidence="2 5" id="KW-0540">Nuclease</keyword>
<dbReference type="GO" id="GO:0009318">
    <property type="term" value="C:exodeoxyribonuclease VII complex"/>
    <property type="evidence" value="ECO:0007669"/>
    <property type="project" value="UniProtKB-UniRule"/>
</dbReference>
<comment type="caution">
    <text evidence="9">The sequence shown here is derived from an EMBL/GenBank/DDBJ whole genome shotgun (WGS) entry which is preliminary data.</text>
</comment>
<comment type="subcellular location">
    <subcellularLocation>
        <location evidence="5 6">Cytoplasm</location>
    </subcellularLocation>
</comment>
<dbReference type="PATRIC" id="fig|883081.3.peg.1433"/>
<dbReference type="Pfam" id="PF13742">
    <property type="entry name" value="tRNA_anti_2"/>
    <property type="match status" value="1"/>
</dbReference>
<evidence type="ECO:0000256" key="6">
    <source>
        <dbReference type="RuleBase" id="RU004355"/>
    </source>
</evidence>
<evidence type="ECO:0000256" key="5">
    <source>
        <dbReference type="HAMAP-Rule" id="MF_00378"/>
    </source>
</evidence>
<evidence type="ECO:0000259" key="7">
    <source>
        <dbReference type="Pfam" id="PF02601"/>
    </source>
</evidence>
<dbReference type="EC" id="3.1.11.6" evidence="5"/>
<keyword evidence="3 5" id="KW-0378">Hydrolase</keyword>
<keyword evidence="10" id="KW-1185">Reference proteome</keyword>
<dbReference type="OrthoDB" id="9802795at2"/>
<name>K9EV23_9LACT</name>
<dbReference type="AlphaFoldDB" id="K9EV23"/>
<protein>
    <recommendedName>
        <fullName evidence="5">Exodeoxyribonuclease 7 large subunit</fullName>
        <ecNumber evidence="5">3.1.11.6</ecNumber>
    </recommendedName>
    <alternativeName>
        <fullName evidence="5">Exodeoxyribonuclease VII large subunit</fullName>
        <shortName evidence="5">Exonuclease VII large subunit</shortName>
    </alternativeName>
</protein>
<proteinExistence type="inferred from homology"/>
<organism evidence="9 10">
    <name type="scientific">Alloiococcus otitis ATCC 51267</name>
    <dbReference type="NCBI Taxonomy" id="883081"/>
    <lineage>
        <taxon>Bacteria</taxon>
        <taxon>Bacillati</taxon>
        <taxon>Bacillota</taxon>
        <taxon>Bacilli</taxon>
        <taxon>Lactobacillales</taxon>
        <taxon>Carnobacteriaceae</taxon>
        <taxon>Alloiococcus</taxon>
    </lineage>
</organism>
<comment type="catalytic activity">
    <reaction evidence="5 6">
        <text>Exonucleolytic cleavage in either 5'- to 3'- or 3'- to 5'-direction to yield nucleoside 5'-phosphates.</text>
        <dbReference type="EC" id="3.1.11.6"/>
    </reaction>
</comment>
<evidence type="ECO:0000256" key="1">
    <source>
        <dbReference type="ARBA" id="ARBA00022490"/>
    </source>
</evidence>
<sequence length="454" mass="51464">MDYEYLTVSQLSQYIKRKFDQDPYLGTVYIKGEVSNSGRNRPNANQYFSLKDDQNVISVVLFRSNAKRVKFKIEDGMSVLIQGRVSTYGPRGTYQIVVSDIQPDGVGALYQALEQTKKALAKEGLFRSDHKKPLVKFPKRIAAVTSESGAVIQDIKTTLERRYPLVELVLFPTRVQGKSAISSIVKNIRRADESASFDTIIVGRGGGSIEDLWGFNDEKVVRAIYQAQTPIISSVGHETDTSLSDLAADVRAATPTAAAELAVPLFSDINNQILEYTRLLHHHARRLVENRRQALDRIHKSYIFKQPNRLYEGYIQNIDHLTSGLYRSFRQILAHYKRAIDEIDQTINPDHFQKYILALKLRSQSLKDQLDQNMKDIQDQKHRDLAQLTQALDHLSPLAILSRGYAYASQEGHVLRSVDQASKDQNLTVRLADGQLETKILSIRKEKGVDKHDQ</sequence>
<dbReference type="InterPro" id="IPR003753">
    <property type="entry name" value="Exonuc_VII_L"/>
</dbReference>
<dbReference type="PANTHER" id="PTHR30008:SF0">
    <property type="entry name" value="EXODEOXYRIBONUCLEASE 7 LARGE SUBUNIT"/>
    <property type="match status" value="1"/>
</dbReference>
<dbReference type="InterPro" id="IPR020579">
    <property type="entry name" value="Exonuc_VII_lsu_C"/>
</dbReference>
<feature type="domain" description="Exonuclease VII large subunit C-terminal" evidence="7">
    <location>
        <begin position="125"/>
        <end position="438"/>
    </location>
</feature>
<dbReference type="GO" id="GO:0006308">
    <property type="term" value="P:DNA catabolic process"/>
    <property type="evidence" value="ECO:0007669"/>
    <property type="project" value="UniProtKB-UniRule"/>
</dbReference>
<dbReference type="NCBIfam" id="TIGR00237">
    <property type="entry name" value="xseA"/>
    <property type="match status" value="1"/>
</dbReference>
<evidence type="ECO:0000256" key="2">
    <source>
        <dbReference type="ARBA" id="ARBA00022722"/>
    </source>
</evidence>
<evidence type="ECO:0000313" key="9">
    <source>
        <dbReference type="EMBL" id="EKU93060.1"/>
    </source>
</evidence>
<dbReference type="CDD" id="cd04489">
    <property type="entry name" value="ExoVII_LU_OBF"/>
    <property type="match status" value="1"/>
</dbReference>
<reference evidence="9 10" key="1">
    <citation type="submission" date="2012-09" db="EMBL/GenBank/DDBJ databases">
        <title>The Genome Sequence of Alloiococcus otitis ATCC 51267.</title>
        <authorList>
            <consortium name="The Broad Institute Genome Sequencing Platform"/>
            <person name="Earl A."/>
            <person name="Ward D."/>
            <person name="Feldgarden M."/>
            <person name="Gevers D."/>
            <person name="Huys G."/>
            <person name="Walker B."/>
            <person name="Young S.K."/>
            <person name="Zeng Q."/>
            <person name="Gargeya S."/>
            <person name="Fitzgerald M."/>
            <person name="Haas B."/>
            <person name="Abouelleil A."/>
            <person name="Alvarado L."/>
            <person name="Arachchi H.M."/>
            <person name="Berlin A.M."/>
            <person name="Chapman S.B."/>
            <person name="Goldberg J."/>
            <person name="Griggs A."/>
            <person name="Gujja S."/>
            <person name="Hansen M."/>
            <person name="Howarth C."/>
            <person name="Imamovic A."/>
            <person name="Larimer J."/>
            <person name="McCowen C."/>
            <person name="Montmayeur A."/>
            <person name="Murphy C."/>
            <person name="Neiman D."/>
            <person name="Pearson M."/>
            <person name="Priest M."/>
            <person name="Roberts A."/>
            <person name="Saif S."/>
            <person name="Shea T."/>
            <person name="Sisk P."/>
            <person name="Sykes S."/>
            <person name="Wortman J."/>
            <person name="Nusbaum C."/>
            <person name="Birren B."/>
        </authorList>
    </citation>
    <scope>NUCLEOTIDE SEQUENCE [LARGE SCALE GENOMIC DNA]</scope>
    <source>
        <strain evidence="9 10">ATCC 51267</strain>
    </source>
</reference>
<evidence type="ECO:0000313" key="10">
    <source>
        <dbReference type="Proteomes" id="UP000009875"/>
    </source>
</evidence>
<evidence type="ECO:0000256" key="3">
    <source>
        <dbReference type="ARBA" id="ARBA00022801"/>
    </source>
</evidence>
<comment type="subunit">
    <text evidence="5">Heterooligomer composed of large and small subunits.</text>
</comment>
<dbReference type="STRING" id="883081.HMPREF9698_01256"/>
<gene>
    <name evidence="5" type="primary">xseA</name>
    <name evidence="9" type="ORF">HMPREF9698_01256</name>
</gene>
<dbReference type="Proteomes" id="UP000009875">
    <property type="component" value="Unassembled WGS sequence"/>
</dbReference>
<dbReference type="HOGENOM" id="CLU_023625_3_1_9"/>
<keyword evidence="4 5" id="KW-0269">Exonuclease</keyword>
<dbReference type="PANTHER" id="PTHR30008">
    <property type="entry name" value="EXODEOXYRIBONUCLEASE 7 LARGE SUBUNIT"/>
    <property type="match status" value="1"/>
</dbReference>
<dbReference type="InterPro" id="IPR025824">
    <property type="entry name" value="OB-fold_nuc-bd_dom"/>
</dbReference>
<evidence type="ECO:0000256" key="4">
    <source>
        <dbReference type="ARBA" id="ARBA00022839"/>
    </source>
</evidence>
<evidence type="ECO:0000259" key="8">
    <source>
        <dbReference type="Pfam" id="PF13742"/>
    </source>
</evidence>
<dbReference type="HAMAP" id="MF_00378">
    <property type="entry name" value="Exonuc_7_L"/>
    <property type="match status" value="1"/>
</dbReference>
<comment type="function">
    <text evidence="5">Bidirectionally degrades single-stranded DNA into large acid-insoluble oligonucleotides, which are then degraded further into small acid-soluble oligonucleotides.</text>
</comment>
<feature type="domain" description="OB-fold nucleic acid binding" evidence="8">
    <location>
        <begin position="6"/>
        <end position="102"/>
    </location>
</feature>
<dbReference type="EMBL" id="AGXA01000027">
    <property type="protein sequence ID" value="EKU93060.1"/>
    <property type="molecule type" value="Genomic_DNA"/>
</dbReference>
<dbReference type="eggNOG" id="COG1570">
    <property type="taxonomic scope" value="Bacteria"/>
</dbReference>
<accession>K9EV23</accession>